<evidence type="ECO:0000313" key="1">
    <source>
        <dbReference type="EMBL" id="CAF0764100.1"/>
    </source>
</evidence>
<name>A0A813QA17_9BILA</name>
<evidence type="ECO:0000313" key="2">
    <source>
        <dbReference type="EMBL" id="CAF4064271.1"/>
    </source>
</evidence>
<evidence type="ECO:0000313" key="3">
    <source>
        <dbReference type="Proteomes" id="UP000663845"/>
    </source>
</evidence>
<dbReference type="AlphaFoldDB" id="A0A813QA17"/>
<reference evidence="1" key="1">
    <citation type="submission" date="2021-02" db="EMBL/GenBank/DDBJ databases">
        <authorList>
            <person name="Nowell W R."/>
        </authorList>
    </citation>
    <scope>NUCLEOTIDE SEQUENCE</scope>
</reference>
<protein>
    <submittedName>
        <fullName evidence="1">Uncharacterized protein</fullName>
    </submittedName>
</protein>
<dbReference type="Proteomes" id="UP000663845">
    <property type="component" value="Unassembled WGS sequence"/>
</dbReference>
<organism evidence="1 3">
    <name type="scientific">Adineta steineri</name>
    <dbReference type="NCBI Taxonomy" id="433720"/>
    <lineage>
        <taxon>Eukaryota</taxon>
        <taxon>Metazoa</taxon>
        <taxon>Spiralia</taxon>
        <taxon>Gnathifera</taxon>
        <taxon>Rotifera</taxon>
        <taxon>Eurotatoria</taxon>
        <taxon>Bdelloidea</taxon>
        <taxon>Adinetida</taxon>
        <taxon>Adinetidae</taxon>
        <taxon>Adineta</taxon>
    </lineage>
</organism>
<comment type="caution">
    <text evidence="1">The sequence shown here is derived from an EMBL/GenBank/DDBJ whole genome shotgun (WGS) entry which is preliminary data.</text>
</comment>
<gene>
    <name evidence="1" type="ORF">JYZ213_LOCUS3235</name>
    <name evidence="2" type="ORF">OXD698_LOCUS33324</name>
</gene>
<accession>A0A813QA17</accession>
<dbReference type="EMBL" id="CAJNOG010000017">
    <property type="protein sequence ID" value="CAF0764100.1"/>
    <property type="molecule type" value="Genomic_DNA"/>
</dbReference>
<dbReference type="Proteomes" id="UP000663844">
    <property type="component" value="Unassembled WGS sequence"/>
</dbReference>
<dbReference type="EMBL" id="CAJOAZ010004545">
    <property type="protein sequence ID" value="CAF4064271.1"/>
    <property type="molecule type" value="Genomic_DNA"/>
</dbReference>
<sequence>MPPIKTYLATFERQHQVDPERALHSVDLYAVWCAKSYVLNRSAELNPFGTKYFLYVDAGAFRSANYRFRAWPHPAAISTVFNNDRFFLGMITPLPRRFCAFNYTMMDGPIKMDLIEGTFMGGSASAIRWWTSVYYATIDDYRAKDFFIGKDQYVMNSIALTHAARFSMLLPFRASCGDVWFTFGPLLAEKGERERLSYSSSCQQQNISDFVIPFDTVCKDNNHIV</sequence>
<proteinExistence type="predicted"/>